<organism evidence="3 4">
    <name type="scientific">Geodia barretti</name>
    <name type="common">Barrett's horny sponge</name>
    <dbReference type="NCBI Taxonomy" id="519541"/>
    <lineage>
        <taxon>Eukaryota</taxon>
        <taxon>Metazoa</taxon>
        <taxon>Porifera</taxon>
        <taxon>Demospongiae</taxon>
        <taxon>Heteroscleromorpha</taxon>
        <taxon>Tetractinellida</taxon>
        <taxon>Astrophorina</taxon>
        <taxon>Geodiidae</taxon>
        <taxon>Geodia</taxon>
    </lineage>
</organism>
<feature type="domain" description="DED" evidence="2">
    <location>
        <begin position="9"/>
        <end position="83"/>
    </location>
</feature>
<proteinExistence type="predicted"/>
<dbReference type="Proteomes" id="UP001174909">
    <property type="component" value="Unassembled WGS sequence"/>
</dbReference>
<dbReference type="InterPro" id="IPR001875">
    <property type="entry name" value="DED_dom"/>
</dbReference>
<gene>
    <name evidence="3" type="ORF">GBAR_LOCUS19886</name>
</gene>
<feature type="compositionally biased region" description="Basic and acidic residues" evidence="1">
    <location>
        <begin position="189"/>
        <end position="200"/>
    </location>
</feature>
<comment type="caution">
    <text evidence="3">The sequence shown here is derived from an EMBL/GenBank/DDBJ whole genome shotgun (WGS) entry which is preliminary data.</text>
</comment>
<feature type="compositionally biased region" description="Low complexity" evidence="1">
    <location>
        <begin position="312"/>
        <end position="349"/>
    </location>
</feature>
<dbReference type="PROSITE" id="PS50168">
    <property type="entry name" value="DED"/>
    <property type="match status" value="1"/>
</dbReference>
<evidence type="ECO:0000313" key="4">
    <source>
        <dbReference type="Proteomes" id="UP001174909"/>
    </source>
</evidence>
<dbReference type="Gene3D" id="1.10.533.10">
    <property type="entry name" value="Death Domain, Fas"/>
    <property type="match status" value="1"/>
</dbReference>
<feature type="region of interest" description="Disordered" evidence="1">
    <location>
        <begin position="169"/>
        <end position="206"/>
    </location>
</feature>
<dbReference type="InterPro" id="IPR011029">
    <property type="entry name" value="DEATH-like_dom_sf"/>
</dbReference>
<evidence type="ECO:0000313" key="3">
    <source>
        <dbReference type="EMBL" id="CAI8035445.1"/>
    </source>
</evidence>
<feature type="compositionally biased region" description="Low complexity" evidence="1">
    <location>
        <begin position="280"/>
        <end position="290"/>
    </location>
</feature>
<name>A0AA35SSP2_GEOBA</name>
<accession>A0AA35SSP2</accession>
<evidence type="ECO:0000256" key="1">
    <source>
        <dbReference type="SAM" id="MobiDB-lite"/>
    </source>
</evidence>
<sequence length="390" mass="42961">MDPNELEIEFRISVLRLAERLSDTETNKLVYICKLPPQYKDKQPMVVLEYMHNMGIFSATKLDNFARLLKEIKRDDLSRTVEKYSKTKKTRKMCAKARASSPEADPSLTTSSQATFEVFNIQSKITRDVMDQMMKRHNDMGLRVRQRAMHDLECLVKSAQDLMKELSTQSNAKDVQEGGEDGYIYSVPHFDDVDSGDDSKSSPPEYMYIENDPSPVSVAFQHHQQPAGRAATLPHAAAQLVTGLSAGQVGVKDRFKLQKPQTLPKPQKHRAEGSGSTALVSPRVVPSSVPHNPAIDLSDLKQKKSSLRKSGSAQKSSLHSSPSLSSMDSDYTGGSSASYTGGSDTTGSTGDSGFGGDTNPFLKVSIGGRHNPKKANRETILQKARNPRRC</sequence>
<evidence type="ECO:0000259" key="2">
    <source>
        <dbReference type="PROSITE" id="PS50168"/>
    </source>
</evidence>
<keyword evidence="4" id="KW-1185">Reference proteome</keyword>
<dbReference type="EMBL" id="CASHTH010002803">
    <property type="protein sequence ID" value="CAI8035445.1"/>
    <property type="molecule type" value="Genomic_DNA"/>
</dbReference>
<protein>
    <recommendedName>
        <fullName evidence="2">DED domain-containing protein</fullName>
    </recommendedName>
</protein>
<dbReference type="GO" id="GO:0042981">
    <property type="term" value="P:regulation of apoptotic process"/>
    <property type="evidence" value="ECO:0007669"/>
    <property type="project" value="InterPro"/>
</dbReference>
<dbReference type="AlphaFoldDB" id="A0AA35SSP2"/>
<reference evidence="3" key="1">
    <citation type="submission" date="2023-03" db="EMBL/GenBank/DDBJ databases">
        <authorList>
            <person name="Steffen K."/>
            <person name="Cardenas P."/>
        </authorList>
    </citation>
    <scope>NUCLEOTIDE SEQUENCE</scope>
</reference>
<dbReference type="SUPFAM" id="SSF47986">
    <property type="entry name" value="DEATH domain"/>
    <property type="match status" value="1"/>
</dbReference>
<feature type="region of interest" description="Disordered" evidence="1">
    <location>
        <begin position="257"/>
        <end position="390"/>
    </location>
</feature>